<reference evidence="2 3" key="1">
    <citation type="submission" date="2017-10" db="EMBL/GenBank/DDBJ databases">
        <title>Draft genome sequence of cellulolytic Actinomyces sp CtC72 isolated from cattle rumen fluid.</title>
        <authorList>
            <person name="Joshi A.J."/>
            <person name="Vasudevan G."/>
            <person name="Lanjekar V.B."/>
            <person name="Hivarkar S."/>
            <person name="Engineer A."/>
            <person name="Pore S.D."/>
            <person name="Dhakephalkar P.K."/>
            <person name="Dagar S."/>
        </authorList>
    </citation>
    <scope>NUCLEOTIDE SEQUENCE [LARGE SCALE GENOMIC DNA]</scope>
    <source>
        <strain evidence="3">CtC72</strain>
    </source>
</reference>
<feature type="transmembrane region" description="Helical" evidence="1">
    <location>
        <begin position="320"/>
        <end position="341"/>
    </location>
</feature>
<feature type="transmembrane region" description="Helical" evidence="1">
    <location>
        <begin position="183"/>
        <end position="202"/>
    </location>
</feature>
<sequence>MALPTFIAIITLFLVPAGASAGTKFGFALGTNILASAIVYTAIAVPFGSMLFYATRSTEERSKMGITRAVFGYVIGMVLSIGYIPITNALGGDQRAWVMFATGFAVLAVIGLLAAFFANPERNPDPPSTRNNAIPFLESIGLLFGNRYWVIMLLVMLLANIIYALSSGSGIYYVKWVLGDEDLMALLGAVGLIPVVVGFAAVGPLVKRLGPAKTVRVALLVGIAGSLVRVVFPYELWALLGFGALVTLSTIPIMAVGGVLVNNTVTYGEWKFGKRQVGMANAASSFGAKVGTGIGSASIGWILALGHYDGAAAAQPDSAVTAILLISIGVPLAILIGMYALMRFYDLDDRYGQIVQELQERAESSQSPS</sequence>
<feature type="transmembrane region" description="Helical" evidence="1">
    <location>
        <begin position="96"/>
        <end position="119"/>
    </location>
</feature>
<dbReference type="EMBL" id="MTPX02000020">
    <property type="protein sequence ID" value="PHP53374.1"/>
    <property type="molecule type" value="Genomic_DNA"/>
</dbReference>
<evidence type="ECO:0000313" key="2">
    <source>
        <dbReference type="EMBL" id="PHP53374.1"/>
    </source>
</evidence>
<feature type="transmembrane region" description="Helical" evidence="1">
    <location>
        <begin position="286"/>
        <end position="308"/>
    </location>
</feature>
<gene>
    <name evidence="2" type="ORF">BW737_003170</name>
</gene>
<dbReference type="PANTHER" id="PTHR11328:SF24">
    <property type="entry name" value="MAJOR FACILITATOR SUPERFAMILY (MFS) PROFILE DOMAIN-CONTAINING PROTEIN"/>
    <property type="match status" value="1"/>
</dbReference>
<dbReference type="Gene3D" id="1.20.1250.20">
    <property type="entry name" value="MFS general substrate transporter like domains"/>
    <property type="match status" value="1"/>
</dbReference>
<dbReference type="InterPro" id="IPR039672">
    <property type="entry name" value="MFS_2"/>
</dbReference>
<accession>A0ABX4MD44</accession>
<feature type="transmembrane region" description="Helical" evidence="1">
    <location>
        <begin position="238"/>
        <end position="265"/>
    </location>
</feature>
<dbReference type="PANTHER" id="PTHR11328">
    <property type="entry name" value="MAJOR FACILITATOR SUPERFAMILY DOMAIN-CONTAINING PROTEIN"/>
    <property type="match status" value="1"/>
</dbReference>
<organism evidence="2 3">
    <name type="scientific">Actinomyces ruminis</name>
    <dbReference type="NCBI Taxonomy" id="1937003"/>
    <lineage>
        <taxon>Bacteria</taxon>
        <taxon>Bacillati</taxon>
        <taxon>Actinomycetota</taxon>
        <taxon>Actinomycetes</taxon>
        <taxon>Actinomycetales</taxon>
        <taxon>Actinomycetaceae</taxon>
        <taxon>Actinomyces</taxon>
    </lineage>
</organism>
<feature type="transmembrane region" description="Helical" evidence="1">
    <location>
        <begin position="140"/>
        <end position="163"/>
    </location>
</feature>
<proteinExistence type="predicted"/>
<dbReference type="InterPro" id="IPR036259">
    <property type="entry name" value="MFS_trans_sf"/>
</dbReference>
<evidence type="ECO:0000256" key="1">
    <source>
        <dbReference type="SAM" id="Phobius"/>
    </source>
</evidence>
<dbReference type="Proteomes" id="UP000194577">
    <property type="component" value="Unassembled WGS sequence"/>
</dbReference>
<evidence type="ECO:0000313" key="3">
    <source>
        <dbReference type="Proteomes" id="UP000194577"/>
    </source>
</evidence>
<comment type="caution">
    <text evidence="2">The sequence shown here is derived from an EMBL/GenBank/DDBJ whole genome shotgun (WGS) entry which is preliminary data.</text>
</comment>
<protein>
    <submittedName>
        <fullName evidence="2">Sugar (Glycoside-pentoside-Hexuronide) transporter</fullName>
    </submittedName>
</protein>
<keyword evidence="3" id="KW-1185">Reference proteome</keyword>
<keyword evidence="1" id="KW-1133">Transmembrane helix</keyword>
<keyword evidence="1" id="KW-0812">Transmembrane</keyword>
<keyword evidence="1" id="KW-0472">Membrane</keyword>
<feature type="transmembrane region" description="Helical" evidence="1">
    <location>
        <begin position="31"/>
        <end position="54"/>
    </location>
</feature>
<feature type="transmembrane region" description="Helical" evidence="1">
    <location>
        <begin position="66"/>
        <end position="84"/>
    </location>
</feature>
<name>A0ABX4MD44_9ACTO</name>
<dbReference type="SUPFAM" id="SSF103473">
    <property type="entry name" value="MFS general substrate transporter"/>
    <property type="match status" value="1"/>
</dbReference>
<dbReference type="Pfam" id="PF13347">
    <property type="entry name" value="MFS_2"/>
    <property type="match status" value="1"/>
</dbReference>
<feature type="transmembrane region" description="Helical" evidence="1">
    <location>
        <begin position="214"/>
        <end position="232"/>
    </location>
</feature>